<dbReference type="Proteomes" id="UP001203136">
    <property type="component" value="Unassembled WGS sequence"/>
</dbReference>
<dbReference type="EMBL" id="JAQLGM010000015">
    <property type="protein sequence ID" value="MDB2000147.1"/>
    <property type="molecule type" value="Genomic_DNA"/>
</dbReference>
<proteinExistence type="predicted"/>
<reference evidence="2" key="1">
    <citation type="journal article" date="2022" name="Cell Host Microbe">
        <title>Colonization of the live biotherapeutic product VE303 and modulation of the microbiota and metabolites in healthy volunteers.</title>
        <authorList>
            <person name="Dsouza M."/>
            <person name="Menon R."/>
            <person name="Crossette E."/>
            <person name="Bhattarai S.K."/>
            <person name="Schneider J."/>
            <person name="Kim Y.G."/>
            <person name="Reddy S."/>
            <person name="Caballero S."/>
            <person name="Felix C."/>
            <person name="Cornacchione L."/>
            <person name="Hendrickson J."/>
            <person name="Watson A.R."/>
            <person name="Minot S.S."/>
            <person name="Greenfield N."/>
            <person name="Schopf L."/>
            <person name="Szabady R."/>
            <person name="Patarroyo J."/>
            <person name="Smith W."/>
            <person name="Harrison P."/>
            <person name="Kuijper E.J."/>
            <person name="Kelly C.P."/>
            <person name="Olle B."/>
            <person name="Bobilev D."/>
            <person name="Silber J.L."/>
            <person name="Bucci V."/>
            <person name="Roberts B."/>
            <person name="Faith J."/>
            <person name="Norman J.M."/>
        </authorList>
    </citation>
    <scope>NUCLEOTIDE SEQUENCE</scope>
    <source>
        <strain evidence="2">VE303-04</strain>
    </source>
</reference>
<dbReference type="GeneID" id="57971444"/>
<dbReference type="InterPro" id="IPR013693">
    <property type="entry name" value="SpoIID/LytB_N"/>
</dbReference>
<reference evidence="3" key="2">
    <citation type="submission" date="2023-01" db="EMBL/GenBank/DDBJ databases">
        <title>Human gut microbiome strain richness.</title>
        <authorList>
            <person name="Chen-Liaw A."/>
        </authorList>
    </citation>
    <scope>NUCLEOTIDE SEQUENCE</scope>
    <source>
        <strain evidence="3">B1_m1001713B170214d0_201011</strain>
    </source>
</reference>
<evidence type="ECO:0000313" key="3">
    <source>
        <dbReference type="EMBL" id="MDB2000147.1"/>
    </source>
</evidence>
<accession>A0AAW5F256</accession>
<dbReference type="GO" id="GO:0030435">
    <property type="term" value="P:sporulation resulting in formation of a cellular spore"/>
    <property type="evidence" value="ECO:0007669"/>
    <property type="project" value="InterPro"/>
</dbReference>
<dbReference type="EMBL" id="JAINVB010000001">
    <property type="protein sequence ID" value="MCK0085619.1"/>
    <property type="molecule type" value="Genomic_DNA"/>
</dbReference>
<evidence type="ECO:0000259" key="1">
    <source>
        <dbReference type="Pfam" id="PF08486"/>
    </source>
</evidence>
<dbReference type="InterPro" id="IPR013486">
    <property type="entry name" value="SpoIID/LytB"/>
</dbReference>
<protein>
    <submittedName>
        <fullName evidence="2">SpoIID/LytB domain-containing protein</fullName>
    </submittedName>
</protein>
<name>A0AAW5F256_CLOSY</name>
<comment type="caution">
    <text evidence="2">The sequence shown here is derived from an EMBL/GenBank/DDBJ whole genome shotgun (WGS) entry which is preliminary data.</text>
</comment>
<gene>
    <name evidence="2" type="ORF">K5I21_06970</name>
    <name evidence="3" type="ORF">PM006_08045</name>
</gene>
<dbReference type="NCBIfam" id="TIGR02669">
    <property type="entry name" value="SpoIID_LytB"/>
    <property type="match status" value="1"/>
</dbReference>
<feature type="domain" description="Sporulation stage II protein D amidase enhancer LytB N-terminal" evidence="1">
    <location>
        <begin position="51"/>
        <end position="140"/>
    </location>
</feature>
<sequence>MRKAAAVCLLAILIPYITTLAWTGRVEGNTDRGAVSGRTILLDREGSPAPVDMEEYLIGITALQIPAEYDMEAIKAQAIIARTYLCKQMQGKDRIEESALDLDYLEQSQMEEMWGKADYLANYKKIRDAVQATAGQVIQYNGDYIDPLFHRLSAGMTRNGDELHPYLVQVDAAGDVEGENYLGVYLFTREDLAARLNSMPDSPEVRPEEVLESIQVIKKDEAGYVESIQVGPKSYGGEEIQYALGLPSPAYSFEEAEGNIRCTVKGIGHGYGFDQYGAGLKAKEGWTAEKILEFYYKNIVVVFE</sequence>
<evidence type="ECO:0000313" key="2">
    <source>
        <dbReference type="EMBL" id="MCK0085619.1"/>
    </source>
</evidence>
<evidence type="ECO:0000313" key="4">
    <source>
        <dbReference type="Proteomes" id="UP001203136"/>
    </source>
</evidence>
<dbReference type="RefSeq" id="WP_003504443.1">
    <property type="nucleotide sequence ID" value="NZ_BAABZD010000009.1"/>
</dbReference>
<dbReference type="AlphaFoldDB" id="A0AAW5F256"/>
<organism evidence="2 4">
    <name type="scientific">Clostridium symbiosum</name>
    <name type="common">Bacteroides symbiosus</name>
    <dbReference type="NCBI Taxonomy" id="1512"/>
    <lineage>
        <taxon>Bacteria</taxon>
        <taxon>Bacillati</taxon>
        <taxon>Bacillota</taxon>
        <taxon>Clostridia</taxon>
        <taxon>Lachnospirales</taxon>
        <taxon>Lachnospiraceae</taxon>
        <taxon>Otoolea</taxon>
    </lineage>
</organism>
<dbReference type="Proteomes" id="UP001300871">
    <property type="component" value="Unassembled WGS sequence"/>
</dbReference>
<dbReference type="Pfam" id="PF08486">
    <property type="entry name" value="SpoIID"/>
    <property type="match status" value="1"/>
</dbReference>